<dbReference type="Pfam" id="PF13174">
    <property type="entry name" value="TPR_6"/>
    <property type="match status" value="1"/>
</dbReference>
<dbReference type="Proteomes" id="UP000468581">
    <property type="component" value="Unassembled WGS sequence"/>
</dbReference>
<keyword evidence="1" id="KW-0802">TPR repeat</keyword>
<dbReference type="PROSITE" id="PS50005">
    <property type="entry name" value="TPR"/>
    <property type="match status" value="3"/>
</dbReference>
<feature type="repeat" description="TPR" evidence="1">
    <location>
        <begin position="98"/>
        <end position="131"/>
    </location>
</feature>
<feature type="repeat" description="TPR" evidence="1">
    <location>
        <begin position="302"/>
        <end position="335"/>
    </location>
</feature>
<comment type="caution">
    <text evidence="2">The sequence shown here is derived from an EMBL/GenBank/DDBJ whole genome shotgun (WGS) entry which is preliminary data.</text>
</comment>
<dbReference type="AlphaFoldDB" id="A0A6P0UMC7"/>
<dbReference type="EMBL" id="JAABOO010000002">
    <property type="protein sequence ID" value="NER14167.1"/>
    <property type="molecule type" value="Genomic_DNA"/>
</dbReference>
<gene>
    <name evidence="2" type="ORF">GWK08_11995</name>
</gene>
<dbReference type="InterPro" id="IPR011990">
    <property type="entry name" value="TPR-like_helical_dom_sf"/>
</dbReference>
<feature type="repeat" description="TPR" evidence="1">
    <location>
        <begin position="234"/>
        <end position="267"/>
    </location>
</feature>
<dbReference type="RefSeq" id="WP_163607426.1">
    <property type="nucleotide sequence ID" value="NZ_JAABOO010000002.1"/>
</dbReference>
<dbReference type="PANTHER" id="PTHR12558:SF13">
    <property type="entry name" value="CELL DIVISION CYCLE PROTEIN 27 HOMOLOG"/>
    <property type="match status" value="1"/>
</dbReference>
<evidence type="ECO:0000313" key="3">
    <source>
        <dbReference type="Proteomes" id="UP000468581"/>
    </source>
</evidence>
<organism evidence="2 3">
    <name type="scientific">Leptobacterium flavescens</name>
    <dbReference type="NCBI Taxonomy" id="472055"/>
    <lineage>
        <taxon>Bacteria</taxon>
        <taxon>Pseudomonadati</taxon>
        <taxon>Bacteroidota</taxon>
        <taxon>Flavobacteriia</taxon>
        <taxon>Flavobacteriales</taxon>
        <taxon>Flavobacteriaceae</taxon>
        <taxon>Leptobacterium</taxon>
    </lineage>
</organism>
<dbReference type="Pfam" id="PF13181">
    <property type="entry name" value="TPR_8"/>
    <property type="match status" value="3"/>
</dbReference>
<evidence type="ECO:0000256" key="1">
    <source>
        <dbReference type="PROSITE-ProRule" id="PRU00339"/>
    </source>
</evidence>
<dbReference type="InterPro" id="IPR019734">
    <property type="entry name" value="TPR_rpt"/>
</dbReference>
<accession>A0A6P0UMC7</accession>
<dbReference type="Gene3D" id="1.25.40.10">
    <property type="entry name" value="Tetratricopeptide repeat domain"/>
    <property type="match status" value="2"/>
</dbReference>
<keyword evidence="3" id="KW-1185">Reference proteome</keyword>
<proteinExistence type="predicted"/>
<evidence type="ECO:0000313" key="2">
    <source>
        <dbReference type="EMBL" id="NER14167.1"/>
    </source>
</evidence>
<dbReference type="SMART" id="SM00028">
    <property type="entry name" value="TPR"/>
    <property type="match status" value="9"/>
</dbReference>
<reference evidence="2 3" key="1">
    <citation type="submission" date="2020-01" db="EMBL/GenBank/DDBJ databases">
        <title>Leptobacterium flavescens.</title>
        <authorList>
            <person name="Wang G."/>
        </authorList>
    </citation>
    <scope>NUCLEOTIDE SEQUENCE [LARGE SCALE GENOMIC DNA]</scope>
    <source>
        <strain evidence="2 3">KCTC 22160</strain>
    </source>
</reference>
<dbReference type="SUPFAM" id="SSF48452">
    <property type="entry name" value="TPR-like"/>
    <property type="match status" value="2"/>
</dbReference>
<name>A0A6P0UMC7_9FLAO</name>
<dbReference type="PANTHER" id="PTHR12558">
    <property type="entry name" value="CELL DIVISION CYCLE 16,23,27"/>
    <property type="match status" value="1"/>
</dbReference>
<protein>
    <submittedName>
        <fullName evidence="2">Tetratricopeptide repeat protein</fullName>
    </submittedName>
</protein>
<sequence>MQFSSNEEENFPISRFESMLKTNNVYFFDSTDFEEIIHHYLDSGKVALAKKAIKIGLEQHTSSINLKLLHIEVLVFENKLEVAEKMLNELMAIEYSNEEIYIQKANIYSKKDDHEKAIELLKVALAYAEETTDIFSLIGMEYLFMDDYKAAKDYFIKCIDEDFEDYSSLYNIIYCYEFLEDFDGAIEFLNGYLDRNPYSEVAWHQLGKQFFAKEMYKEALASFEFAIYSDDIFIGAYLEKAKVLEKLGRYEEAIENYETTLQIDDPTSFAYLRIGICQEKLGNKDIAKQYYYKTVHEDPLLDKGWIAITDFYFKQKNYKKALYYINKALNIDSENVLYWKRSAEINEKLSLYEESDISYQKTIELGNYELETWISWSDILLKLGDYESGIQTLLQASEFYPEEASIEYRLAGFYFLTSQTVKGRFYLKNALRNNFDKHILIEELFPAISKRNSVVNFITEFKNTSM</sequence>